<gene>
    <name evidence="1" type="ORF">TSOC_010512</name>
</gene>
<accession>A0A2J7ZT35</accession>
<dbReference type="OrthoDB" id="756370at2759"/>
<protein>
    <submittedName>
        <fullName evidence="1">Uncharacterized protein</fullName>
    </submittedName>
</protein>
<keyword evidence="2" id="KW-1185">Reference proteome</keyword>
<proteinExistence type="predicted"/>
<dbReference type="Proteomes" id="UP000236333">
    <property type="component" value="Unassembled WGS sequence"/>
</dbReference>
<evidence type="ECO:0000313" key="2">
    <source>
        <dbReference type="Proteomes" id="UP000236333"/>
    </source>
</evidence>
<evidence type="ECO:0000313" key="1">
    <source>
        <dbReference type="EMBL" id="PNH03422.1"/>
    </source>
</evidence>
<organism evidence="1 2">
    <name type="scientific">Tetrabaena socialis</name>
    <dbReference type="NCBI Taxonomy" id="47790"/>
    <lineage>
        <taxon>Eukaryota</taxon>
        <taxon>Viridiplantae</taxon>
        <taxon>Chlorophyta</taxon>
        <taxon>core chlorophytes</taxon>
        <taxon>Chlorophyceae</taxon>
        <taxon>CS clade</taxon>
        <taxon>Chlamydomonadales</taxon>
        <taxon>Tetrabaenaceae</taxon>
        <taxon>Tetrabaena</taxon>
    </lineage>
</organism>
<sequence length="124" mass="13105">MPYSEKQLVKAPMKPSPSLIYNNLTSCAGSLLYAHIRQACTFALSGLAAGVPVAVRKDVIVTAAEDCSIAIWALPIGGRKAELLLSVCWLQAALTGVAFCGPTSDDVAVVAYDTDEVHVYKHVA</sequence>
<dbReference type="EMBL" id="PGGS01000505">
    <property type="protein sequence ID" value="PNH03422.1"/>
    <property type="molecule type" value="Genomic_DNA"/>
</dbReference>
<reference evidence="1 2" key="1">
    <citation type="journal article" date="2017" name="Mol. Biol. Evol.">
        <title>The 4-celled Tetrabaena socialis nuclear genome reveals the essential components for genetic control of cell number at the origin of multicellularity in the volvocine lineage.</title>
        <authorList>
            <person name="Featherston J."/>
            <person name="Arakaki Y."/>
            <person name="Hanschen E.R."/>
            <person name="Ferris P.J."/>
            <person name="Michod R.E."/>
            <person name="Olson B.J.S.C."/>
            <person name="Nozaki H."/>
            <person name="Durand P.M."/>
        </authorList>
    </citation>
    <scope>NUCLEOTIDE SEQUENCE [LARGE SCALE GENOMIC DNA]</scope>
    <source>
        <strain evidence="1 2">NIES-571</strain>
    </source>
</reference>
<name>A0A2J7ZT35_9CHLO</name>
<dbReference type="AlphaFoldDB" id="A0A2J7ZT35"/>
<comment type="caution">
    <text evidence="1">The sequence shown here is derived from an EMBL/GenBank/DDBJ whole genome shotgun (WGS) entry which is preliminary data.</text>
</comment>